<dbReference type="eggNOG" id="COG4824">
    <property type="taxonomic scope" value="Bacteria"/>
</dbReference>
<dbReference type="NCBIfam" id="TIGR01593">
    <property type="entry name" value="holin_tox_secr"/>
    <property type="match status" value="1"/>
</dbReference>
<comment type="subcellular location">
    <subcellularLocation>
        <location evidence="1">Membrane</location>
        <topology evidence="1">Multi-pass membrane protein</topology>
    </subcellularLocation>
</comment>
<organism evidence="6 7">
    <name type="scientific">Clostridium bornimense</name>
    <dbReference type="NCBI Taxonomy" id="1216932"/>
    <lineage>
        <taxon>Bacteria</taxon>
        <taxon>Bacillati</taxon>
        <taxon>Bacillota</taxon>
        <taxon>Clostridia</taxon>
        <taxon>Eubacteriales</taxon>
        <taxon>Clostridiaceae</taxon>
        <taxon>Clostridium</taxon>
    </lineage>
</organism>
<dbReference type="KEGG" id="clt:CM240_3253"/>
<dbReference type="HOGENOM" id="CLU_125939_0_0_9"/>
<dbReference type="Proteomes" id="UP000019426">
    <property type="component" value="Chromosome M2/40_rep2"/>
</dbReference>
<reference evidence="6 7" key="1">
    <citation type="submission" date="2013-11" db="EMBL/GenBank/DDBJ databases">
        <title>Complete genome sequence of Clostridum sp. M2/40.</title>
        <authorList>
            <person name="Wibberg D."/>
            <person name="Puehler A."/>
            <person name="Schlueter A."/>
        </authorList>
    </citation>
    <scope>NUCLEOTIDE SEQUENCE [LARGE SCALE GENOMIC DNA]</scope>
    <source>
        <strain evidence="7">M2/40</strain>
    </source>
</reference>
<keyword evidence="7" id="KW-1185">Reference proteome</keyword>
<protein>
    <submittedName>
        <fullName evidence="6">Holin family</fullName>
    </submittedName>
</protein>
<evidence type="ECO:0000256" key="2">
    <source>
        <dbReference type="ARBA" id="ARBA00022692"/>
    </source>
</evidence>
<dbReference type="InterPro" id="IPR006480">
    <property type="entry name" value="Phage_holin_4_1"/>
</dbReference>
<keyword evidence="3 5" id="KW-1133">Transmembrane helix</keyword>
<dbReference type="RefSeq" id="WP_044040541.1">
    <property type="nucleotide sequence ID" value="NZ_HG917869.1"/>
</dbReference>
<dbReference type="AlphaFoldDB" id="W6SKH0"/>
<proteinExistence type="predicted"/>
<dbReference type="GO" id="GO:0016020">
    <property type="term" value="C:membrane"/>
    <property type="evidence" value="ECO:0007669"/>
    <property type="project" value="UniProtKB-SubCell"/>
</dbReference>
<dbReference type="Pfam" id="PF05105">
    <property type="entry name" value="Phage_holin_4_1"/>
    <property type="match status" value="1"/>
</dbReference>
<evidence type="ECO:0000256" key="5">
    <source>
        <dbReference type="SAM" id="Phobius"/>
    </source>
</evidence>
<sequence>MDNIIKSMNLIFSFIATIVTWIFGGWNISIIVLISFMALDYITGILKAYISNNLSSSIGIKGIAKKGLILIVLIVGSLLDRLINSNEWIFRTLICYFYISNEGLSLLENCALLGLPLPDKLLNSLKQLQEKK</sequence>
<keyword evidence="2 5" id="KW-0812">Transmembrane</keyword>
<dbReference type="STRING" id="1216932.CM240_3253"/>
<keyword evidence="4 5" id="KW-0472">Membrane</keyword>
<name>W6SKH0_9CLOT</name>
<feature type="transmembrane region" description="Helical" evidence="5">
    <location>
        <begin position="62"/>
        <end position="79"/>
    </location>
</feature>
<dbReference type="PATRIC" id="fig|1216932.3.peg.3227"/>
<dbReference type="EMBL" id="HG917869">
    <property type="protein sequence ID" value="CDM70370.1"/>
    <property type="molecule type" value="Genomic_DNA"/>
</dbReference>
<gene>
    <name evidence="6" type="ORF">CM240_3253</name>
</gene>
<feature type="transmembrane region" description="Helical" evidence="5">
    <location>
        <begin position="7"/>
        <end position="24"/>
    </location>
</feature>
<accession>W6SKH0</accession>
<dbReference type="OrthoDB" id="88184at2"/>
<evidence type="ECO:0000313" key="6">
    <source>
        <dbReference type="EMBL" id="CDM70370.1"/>
    </source>
</evidence>
<evidence type="ECO:0000256" key="4">
    <source>
        <dbReference type="ARBA" id="ARBA00023136"/>
    </source>
</evidence>
<evidence type="ECO:0000256" key="3">
    <source>
        <dbReference type="ARBA" id="ARBA00022989"/>
    </source>
</evidence>
<evidence type="ECO:0000256" key="1">
    <source>
        <dbReference type="ARBA" id="ARBA00004141"/>
    </source>
</evidence>
<evidence type="ECO:0000313" key="7">
    <source>
        <dbReference type="Proteomes" id="UP000019426"/>
    </source>
</evidence>